<feature type="region of interest" description="Disordered" evidence="3">
    <location>
        <begin position="181"/>
        <end position="202"/>
    </location>
</feature>
<evidence type="ECO:0000256" key="1">
    <source>
        <dbReference type="ARBA" id="ARBA00022618"/>
    </source>
</evidence>
<evidence type="ECO:0000259" key="4">
    <source>
        <dbReference type="PROSITE" id="PS50003"/>
    </source>
</evidence>
<dbReference type="Gene3D" id="2.30.29.30">
    <property type="entry name" value="Pleckstrin-homology domain (PH domain)/Phosphotyrosine-binding domain (PTB)"/>
    <property type="match status" value="1"/>
</dbReference>
<feature type="compositionally biased region" description="Polar residues" evidence="3">
    <location>
        <begin position="283"/>
        <end position="296"/>
    </location>
</feature>
<dbReference type="PANTHER" id="PTHR36100">
    <property type="entry name" value="BUD SITE SELECTION PROTEIN 4"/>
    <property type="match status" value="1"/>
</dbReference>
<dbReference type="GO" id="GO:0097271">
    <property type="term" value="P:protein localization to bud neck"/>
    <property type="evidence" value="ECO:0007669"/>
    <property type="project" value="TreeGrafter"/>
</dbReference>
<dbReference type="EMBL" id="CP014503">
    <property type="protein sequence ID" value="ANB15195.1"/>
    <property type="molecule type" value="Genomic_DNA"/>
</dbReference>
<organism evidence="5 6">
    <name type="scientific">Sugiyamaella lignohabitans</name>
    <dbReference type="NCBI Taxonomy" id="796027"/>
    <lineage>
        <taxon>Eukaryota</taxon>
        <taxon>Fungi</taxon>
        <taxon>Dikarya</taxon>
        <taxon>Ascomycota</taxon>
        <taxon>Saccharomycotina</taxon>
        <taxon>Dipodascomycetes</taxon>
        <taxon>Dipodascales</taxon>
        <taxon>Trichomonascaceae</taxon>
        <taxon>Sugiyamaella</taxon>
    </lineage>
</organism>
<reference evidence="5 6" key="1">
    <citation type="submission" date="2016-02" db="EMBL/GenBank/DDBJ databases">
        <title>Complete genome sequence and transcriptome regulation of the pentose utilising yeast Sugiyamaella lignohabitans.</title>
        <authorList>
            <person name="Bellasio M."/>
            <person name="Peymann A."/>
            <person name="Valli M."/>
            <person name="Sipitzky M."/>
            <person name="Graf A."/>
            <person name="Sauer M."/>
            <person name="Marx H."/>
            <person name="Mattanovich D."/>
        </authorList>
    </citation>
    <scope>NUCLEOTIDE SEQUENCE [LARGE SCALE GENOMIC DNA]</scope>
    <source>
        <strain evidence="5 6">CBS 10342</strain>
    </source>
</reference>
<gene>
    <name evidence="5" type="primary">BUD4</name>
    <name evidence="5" type="ORF">AWJ20_2819</name>
</gene>
<feature type="region of interest" description="Disordered" evidence="3">
    <location>
        <begin position="244"/>
        <end position="300"/>
    </location>
</feature>
<dbReference type="GO" id="GO:0007120">
    <property type="term" value="P:axial cellular bud site selection"/>
    <property type="evidence" value="ECO:0007669"/>
    <property type="project" value="TreeGrafter"/>
</dbReference>
<sequence>MSRTASQDSTYIIRRNPLNITQLDGSDLILSKHNLSKTDNITDGEPCFDIDKNKHPGISISHFLDSKANELSGAVSVKKPVTVNPDTHLIQELQPKMATSVTVSPQPALTVDSSPTNSSPSEVSSSEFYNDSLFKPMEKIQLPVLDSPELFSSFQQALDDSIVYNTQPVKTNPKDSYLKPSAKVDGSPGLARKNTITSNHDTVCAPSSQQVFQKLNKAYEKAKSPLVPQSKFDDDSHIVEQLKRAPSTMVSKPDKSDEIETLGIPSGEDADSVYGDAEENIHQSEPSSPMLHSSPTLGDLDPVDETDRGRLFLKICGIKDLQLPLDKKRHPKFVLSLDNGLQTVKTYPIDLLKNNAETNLIPIDHEFELVVSNDELHVVLTLFGQMDPLPPVPTPAPRQTSPERRVKIAPVDIKPSVASVATVSPEHNGVTPPSSPKKKKFGLFSRSPKKSKDEVLVSPQPLAPETHKRTPSVSPPPPILRAPVAQPKDVWAGKTGKQGEFTRAYLVESQFENEIYGRPQTYILSGFNEWAKREDKVNPYRICGIQVTMMFVPRFYKSEELPSSTKAALAELKNMAEARNVSLSGFLSQQGGDCRFWRRRWFSLEGKDMVGHHEDTKKVRNTINLSNVSVVDYSNDTGIYDERAFKMEFKDGETISFYADTVQERDEWLKTLNVALAHCTGKTRGWYDLVLQRHEENRRKKSMLSKKYQARQQLSESGNSGFHEDI</sequence>
<dbReference type="KEGG" id="slb:AWJ20_2819"/>
<name>A0A167FEF1_9ASCO</name>
<evidence type="ECO:0000256" key="3">
    <source>
        <dbReference type="SAM" id="MobiDB-lite"/>
    </source>
</evidence>
<feature type="region of interest" description="Disordered" evidence="3">
    <location>
        <begin position="97"/>
        <end position="126"/>
    </location>
</feature>
<dbReference type="PROSITE" id="PS50003">
    <property type="entry name" value="PH_DOMAIN"/>
    <property type="match status" value="1"/>
</dbReference>
<dbReference type="GO" id="GO:0000142">
    <property type="term" value="C:cellular bud neck contractile ring"/>
    <property type="evidence" value="ECO:0007669"/>
    <property type="project" value="TreeGrafter"/>
</dbReference>
<dbReference type="GO" id="GO:0005525">
    <property type="term" value="F:GTP binding"/>
    <property type="evidence" value="ECO:0007669"/>
    <property type="project" value="TreeGrafter"/>
</dbReference>
<dbReference type="GeneID" id="30034772"/>
<proteinExistence type="predicted"/>
<feature type="compositionally biased region" description="Polar residues" evidence="3">
    <location>
        <begin position="97"/>
        <end position="107"/>
    </location>
</feature>
<feature type="region of interest" description="Disordered" evidence="3">
    <location>
        <begin position="700"/>
        <end position="726"/>
    </location>
</feature>
<feature type="domain" description="PH" evidence="4">
    <location>
        <begin position="580"/>
        <end position="677"/>
    </location>
</feature>
<dbReference type="AlphaFoldDB" id="A0A167FEF1"/>
<dbReference type="InterPro" id="IPR011993">
    <property type="entry name" value="PH-like_dom_sf"/>
</dbReference>
<feature type="compositionally biased region" description="Low complexity" evidence="3">
    <location>
        <begin position="110"/>
        <end position="126"/>
    </location>
</feature>
<evidence type="ECO:0000313" key="5">
    <source>
        <dbReference type="EMBL" id="ANB15195.1"/>
    </source>
</evidence>
<dbReference type="InterPro" id="IPR052007">
    <property type="entry name" value="Bud4"/>
</dbReference>
<dbReference type="Proteomes" id="UP000189580">
    <property type="component" value="Chromosome b"/>
</dbReference>
<dbReference type="OrthoDB" id="2123378at2759"/>
<feature type="compositionally biased region" description="Polar residues" evidence="3">
    <location>
        <begin position="710"/>
        <end position="720"/>
    </location>
</feature>
<accession>A0A167FEF1</accession>
<dbReference type="InterPro" id="IPR001849">
    <property type="entry name" value="PH_domain"/>
</dbReference>
<dbReference type="SUPFAM" id="SSF50729">
    <property type="entry name" value="PH domain-like"/>
    <property type="match status" value="1"/>
</dbReference>
<dbReference type="Pfam" id="PF00169">
    <property type="entry name" value="PH"/>
    <property type="match status" value="1"/>
</dbReference>
<keyword evidence="1" id="KW-0132">Cell division</keyword>
<feature type="region of interest" description="Disordered" evidence="3">
    <location>
        <begin position="422"/>
        <end position="483"/>
    </location>
</feature>
<evidence type="ECO:0000256" key="2">
    <source>
        <dbReference type="ARBA" id="ARBA00023306"/>
    </source>
</evidence>
<dbReference type="RefSeq" id="XP_018737672.1">
    <property type="nucleotide sequence ID" value="XM_018879790.1"/>
</dbReference>
<evidence type="ECO:0000313" key="6">
    <source>
        <dbReference type="Proteomes" id="UP000189580"/>
    </source>
</evidence>
<protein>
    <submittedName>
        <fullName evidence="5">Bud4p</fullName>
    </submittedName>
</protein>
<keyword evidence="2" id="KW-0131">Cell cycle</keyword>
<dbReference type="SMART" id="SM00233">
    <property type="entry name" value="PH"/>
    <property type="match status" value="1"/>
</dbReference>
<keyword evidence="6" id="KW-1185">Reference proteome</keyword>
<dbReference type="PANTHER" id="PTHR36100:SF1">
    <property type="entry name" value="BUD SITE SELECTION PROTEIN 4"/>
    <property type="match status" value="1"/>
</dbReference>